<evidence type="ECO:0000256" key="1">
    <source>
        <dbReference type="SAM" id="MobiDB-lite"/>
    </source>
</evidence>
<evidence type="ECO:0000313" key="3">
    <source>
        <dbReference type="Proteomes" id="UP001329825"/>
    </source>
</evidence>
<feature type="region of interest" description="Disordered" evidence="1">
    <location>
        <begin position="184"/>
        <end position="209"/>
    </location>
</feature>
<dbReference type="EMBL" id="CP141883">
    <property type="protein sequence ID" value="WRT66005.1"/>
    <property type="molecule type" value="Genomic_DNA"/>
</dbReference>
<feature type="compositionally biased region" description="Polar residues" evidence="1">
    <location>
        <begin position="583"/>
        <end position="596"/>
    </location>
</feature>
<dbReference type="RefSeq" id="XP_062790745.1">
    <property type="nucleotide sequence ID" value="XM_062934694.1"/>
</dbReference>
<reference evidence="2 3" key="1">
    <citation type="submission" date="2024-01" db="EMBL/GenBank/DDBJ databases">
        <title>Comparative genomics of Cryptococcus and Kwoniella reveals pathogenesis evolution and contrasting modes of karyotype evolution via chromosome fusion or intercentromeric recombination.</title>
        <authorList>
            <person name="Coelho M.A."/>
            <person name="David-Palma M."/>
            <person name="Shea T."/>
            <person name="Bowers K."/>
            <person name="McGinley-Smith S."/>
            <person name="Mohammad A.W."/>
            <person name="Gnirke A."/>
            <person name="Yurkov A.M."/>
            <person name="Nowrousian M."/>
            <person name="Sun S."/>
            <person name="Cuomo C.A."/>
            <person name="Heitman J."/>
        </authorList>
    </citation>
    <scope>NUCLEOTIDE SEQUENCE [LARGE SCALE GENOMIC DNA]</scope>
    <source>
        <strain evidence="2">CBS 11374</strain>
    </source>
</reference>
<feature type="region of interest" description="Disordered" evidence="1">
    <location>
        <begin position="506"/>
        <end position="528"/>
    </location>
</feature>
<feature type="compositionally biased region" description="Low complexity" evidence="1">
    <location>
        <begin position="643"/>
        <end position="655"/>
    </location>
</feature>
<accession>A0ABZ1CXW0</accession>
<feature type="compositionally biased region" description="Polar residues" evidence="1">
    <location>
        <begin position="632"/>
        <end position="641"/>
    </location>
</feature>
<proteinExistence type="predicted"/>
<feature type="region of interest" description="Disordered" evidence="1">
    <location>
        <begin position="578"/>
        <end position="678"/>
    </location>
</feature>
<evidence type="ECO:0000313" key="2">
    <source>
        <dbReference type="EMBL" id="WRT66005.1"/>
    </source>
</evidence>
<evidence type="ECO:0008006" key="4">
    <source>
        <dbReference type="Google" id="ProtNLM"/>
    </source>
</evidence>
<name>A0ABZ1CXW0_9TREE</name>
<gene>
    <name evidence="2" type="ORF">IL334_002956</name>
</gene>
<feature type="compositionally biased region" description="Basic and acidic residues" evidence="1">
    <location>
        <begin position="343"/>
        <end position="358"/>
    </location>
</feature>
<protein>
    <recommendedName>
        <fullName evidence="4">PEHE domain-containing protein</fullName>
    </recommendedName>
</protein>
<keyword evidence="3" id="KW-1185">Reference proteome</keyword>
<sequence length="692" mass="78728">MVSNLSLSEIQTNAEKLFNPNFKLPRKTRTPIPPSLSWSKLPPPAAEIDERPTARLRRFKKWKDVVPELRLVILDPKKRIHLRRYQSYAVPATMFSQRRKVLPIPLFRCTRPGLLNADVQVKEWSWSTPVKAKTSSAKTVIHDTPTEPSFPQRQEMKFTLSSSSGVDPPEHPIKSMLVARPAPCSPLLQSTHPSPPSHPSSTFPYTCTPPSPSPPSPYWIPPLPDPLPWHDESIPRRHRKAIYQRLLEHKWILDQEHERRFRIGMSKLMDDIIEWQETMTIPFDQWKKGHKWKPEAALTEIEQTTEFFKAIRKKSLNIFLYLDPEQISYVPFRQRVHDLVKDEENRKKRTKERKEARNQAKAQAQVEAESKAQSTLLNQLLGNEQTQCNDKSITSGHSLDGQSEANLISQENFGKEPSIANPQSPQTQPVENSSRRHSSPSTQLNHSAFEEDRLMYDRTAELSNLISRLFALRRRKHEISNELKNREDNGQAEERYLNNPIDAESNIIHPDRPGQVVSPLQNSKSELKNDQKFKSDLEAEVAMDTGLQENVDVYDYKQLNNQDRQERGSSVSEIELEPHHASITPSASTSLSTVHPSQDDLDVRYGSLNLDEDTALPPNTCSPDSSCLDETPPSSAYSRKQASLLDISDISQSSSCGKGRDAETLIAGEEEAHEEERDTLYSAVLTGQATLI</sequence>
<feature type="compositionally biased region" description="Polar residues" evidence="1">
    <location>
        <begin position="420"/>
        <end position="432"/>
    </location>
</feature>
<feature type="region of interest" description="Disordered" evidence="1">
    <location>
        <begin position="343"/>
        <end position="369"/>
    </location>
</feature>
<dbReference type="Proteomes" id="UP001329825">
    <property type="component" value="Chromosome 3"/>
</dbReference>
<organism evidence="2 3">
    <name type="scientific">Kwoniella shivajii</name>
    <dbReference type="NCBI Taxonomy" id="564305"/>
    <lineage>
        <taxon>Eukaryota</taxon>
        <taxon>Fungi</taxon>
        <taxon>Dikarya</taxon>
        <taxon>Basidiomycota</taxon>
        <taxon>Agaricomycotina</taxon>
        <taxon>Tremellomycetes</taxon>
        <taxon>Tremellales</taxon>
        <taxon>Cryptococcaceae</taxon>
        <taxon>Kwoniella</taxon>
    </lineage>
</organism>
<dbReference type="GeneID" id="87955087"/>
<feature type="region of interest" description="Disordered" evidence="1">
    <location>
        <begin position="415"/>
        <end position="449"/>
    </location>
</feature>